<dbReference type="GO" id="GO:0003779">
    <property type="term" value="F:actin binding"/>
    <property type="evidence" value="ECO:0007669"/>
    <property type="project" value="TreeGrafter"/>
</dbReference>
<evidence type="ECO:0000259" key="1">
    <source>
        <dbReference type="Pfam" id="PF04840"/>
    </source>
</evidence>
<gene>
    <name evidence="2" type="ORF">UJA718_LOCUS38362</name>
</gene>
<comment type="caution">
    <text evidence="2">The sequence shown here is derived from an EMBL/GenBank/DDBJ whole genome shotgun (WGS) entry which is preliminary data.</text>
</comment>
<organism evidence="2 3">
    <name type="scientific">Rotaria socialis</name>
    <dbReference type="NCBI Taxonomy" id="392032"/>
    <lineage>
        <taxon>Eukaryota</taxon>
        <taxon>Metazoa</taxon>
        <taxon>Spiralia</taxon>
        <taxon>Gnathifera</taxon>
        <taxon>Rotifera</taxon>
        <taxon>Eurotatoria</taxon>
        <taxon>Bdelloidea</taxon>
        <taxon>Philodinida</taxon>
        <taxon>Philodinidae</taxon>
        <taxon>Rotaria</taxon>
    </lineage>
</organism>
<dbReference type="GO" id="GO:0042144">
    <property type="term" value="P:vacuole fusion, non-autophagic"/>
    <property type="evidence" value="ECO:0007669"/>
    <property type="project" value="TreeGrafter"/>
</dbReference>
<protein>
    <recommendedName>
        <fullName evidence="1">Vps16 C-terminal domain-containing protein</fullName>
    </recommendedName>
</protein>
<evidence type="ECO:0000313" key="2">
    <source>
        <dbReference type="EMBL" id="CAF4740797.1"/>
    </source>
</evidence>
<dbReference type="PANTHER" id="PTHR12811">
    <property type="entry name" value="VACUOLAR PROTEIN SORTING VPS16"/>
    <property type="match status" value="1"/>
</dbReference>
<dbReference type="GO" id="GO:0030897">
    <property type="term" value="C:HOPS complex"/>
    <property type="evidence" value="ECO:0007669"/>
    <property type="project" value="TreeGrafter"/>
</dbReference>
<proteinExistence type="predicted"/>
<dbReference type="Pfam" id="PF04840">
    <property type="entry name" value="Vps16_C"/>
    <property type="match status" value="1"/>
</dbReference>
<dbReference type="PANTHER" id="PTHR12811:SF0">
    <property type="entry name" value="VACUOLAR PROTEIN SORTING-ASSOCIATED PROTEIN 16 HOMOLOG"/>
    <property type="match status" value="1"/>
</dbReference>
<dbReference type="GO" id="GO:0016197">
    <property type="term" value="P:endosomal transport"/>
    <property type="evidence" value="ECO:0007669"/>
    <property type="project" value="TreeGrafter"/>
</dbReference>
<dbReference type="Proteomes" id="UP000663873">
    <property type="component" value="Unassembled WGS sequence"/>
</dbReference>
<dbReference type="GO" id="GO:0006886">
    <property type="term" value="P:intracellular protein transport"/>
    <property type="evidence" value="ECO:0007669"/>
    <property type="project" value="InterPro"/>
</dbReference>
<dbReference type="InterPro" id="IPR016534">
    <property type="entry name" value="VPS16"/>
</dbReference>
<feature type="non-terminal residue" evidence="2">
    <location>
        <position position="1"/>
    </location>
</feature>
<evidence type="ECO:0000313" key="3">
    <source>
        <dbReference type="Proteomes" id="UP000663873"/>
    </source>
</evidence>
<feature type="domain" description="Vps16 C-terminal" evidence="1">
    <location>
        <begin position="27"/>
        <end position="104"/>
    </location>
</feature>
<keyword evidence="3" id="KW-1185">Reference proteome</keyword>
<dbReference type="EMBL" id="CAJOBP010039188">
    <property type="protein sequence ID" value="CAF4740797.1"/>
    <property type="molecule type" value="Genomic_DNA"/>
</dbReference>
<sequence length="123" mass="13907">LVNPSNTNEEAIANAIKKHLANVPGIPFIDIVREAFKLKKFIVVRKLLDVKVSLRDQIDMLLMLNDKEEALTKALSSGDTDLALFVLMRIKSSESLSDYMLRLQRVKSLPLKLHLQATDFNFA</sequence>
<dbReference type="InterPro" id="IPR006925">
    <property type="entry name" value="Vps16_C"/>
</dbReference>
<dbReference type="AlphaFoldDB" id="A0A821KU15"/>
<dbReference type="GO" id="GO:0005765">
    <property type="term" value="C:lysosomal membrane"/>
    <property type="evidence" value="ECO:0007669"/>
    <property type="project" value="TreeGrafter"/>
</dbReference>
<dbReference type="GO" id="GO:0005768">
    <property type="term" value="C:endosome"/>
    <property type="evidence" value="ECO:0007669"/>
    <property type="project" value="TreeGrafter"/>
</dbReference>
<name>A0A821KU15_9BILA</name>
<reference evidence="2" key="1">
    <citation type="submission" date="2021-02" db="EMBL/GenBank/DDBJ databases">
        <authorList>
            <person name="Nowell W R."/>
        </authorList>
    </citation>
    <scope>NUCLEOTIDE SEQUENCE</scope>
</reference>
<accession>A0A821KU15</accession>